<dbReference type="PANTHER" id="PTHR34975">
    <property type="entry name" value="SPORE GERMINATION PROTEIN A2"/>
    <property type="match status" value="1"/>
</dbReference>
<feature type="transmembrane region" description="Helical" evidence="8">
    <location>
        <begin position="225"/>
        <end position="248"/>
    </location>
</feature>
<feature type="transmembrane region" description="Helical" evidence="8">
    <location>
        <begin position="342"/>
        <end position="364"/>
    </location>
</feature>
<evidence type="ECO:0000256" key="5">
    <source>
        <dbReference type="ARBA" id="ARBA00022692"/>
    </source>
</evidence>
<keyword evidence="4" id="KW-0309">Germination</keyword>
<evidence type="ECO:0000256" key="1">
    <source>
        <dbReference type="ARBA" id="ARBA00004141"/>
    </source>
</evidence>
<dbReference type="AlphaFoldDB" id="A0A1I2P0H0"/>
<feature type="transmembrane region" description="Helical" evidence="8">
    <location>
        <begin position="155"/>
        <end position="173"/>
    </location>
</feature>
<sequence>MSNQIKDRVADLLDPKVMGLALVVGITEFELFIFSKGVVRLAGQDAWLSVLLGSLILLLTTYLLLRLAARFPRQNLFQYNRAVWGRPIAWAIALGFLIYWSIYLTLLLTNTAAANALLFLPRTPPLVPTLILVLAAAWLAAHGLPAVVRFFQLAFPFLLLPLLFIYLLALRSVDLNNFLPVLSNGILPVLKGAIYFAGAWQGLELILFLSPFLAGNPARATRSALLGAGLIVLFSFAQTVISIGIMGVENIQAAIWPGIETISALDLPGFPVERFELFLTLPWLVAVFTTIALFIYLLSYGISEIFHLPRHRKTITYITSFALVLAIYVFPNYIWVLKVREHFNYLTLFFVLALPLGTLILAVIRGKRGAGNA</sequence>
<dbReference type="InterPro" id="IPR004761">
    <property type="entry name" value="Spore_GerAB"/>
</dbReference>
<dbReference type="Proteomes" id="UP000199337">
    <property type="component" value="Unassembled WGS sequence"/>
</dbReference>
<evidence type="ECO:0000256" key="6">
    <source>
        <dbReference type="ARBA" id="ARBA00022989"/>
    </source>
</evidence>
<dbReference type="PANTHER" id="PTHR34975:SF2">
    <property type="entry name" value="SPORE GERMINATION PROTEIN A2"/>
    <property type="match status" value="1"/>
</dbReference>
<comment type="similarity">
    <text evidence="2">Belongs to the amino acid-polyamine-organocation (APC) superfamily. Spore germination protein (SGP) (TC 2.A.3.9) family.</text>
</comment>
<comment type="subcellular location">
    <subcellularLocation>
        <location evidence="1">Membrane</location>
        <topology evidence="1">Multi-pass membrane protein</topology>
    </subcellularLocation>
</comment>
<dbReference type="GO" id="GO:0009847">
    <property type="term" value="P:spore germination"/>
    <property type="evidence" value="ECO:0007669"/>
    <property type="project" value="InterPro"/>
</dbReference>
<keyword evidence="7 8" id="KW-0472">Membrane</keyword>
<dbReference type="GO" id="GO:0016020">
    <property type="term" value="C:membrane"/>
    <property type="evidence" value="ECO:0007669"/>
    <property type="project" value="UniProtKB-SubCell"/>
</dbReference>
<feature type="transmembrane region" description="Helical" evidence="8">
    <location>
        <begin position="88"/>
        <end position="106"/>
    </location>
</feature>
<evidence type="ECO:0000313" key="10">
    <source>
        <dbReference type="Proteomes" id="UP000199337"/>
    </source>
</evidence>
<name>A0A1I2P0H0_9FIRM</name>
<evidence type="ECO:0000256" key="4">
    <source>
        <dbReference type="ARBA" id="ARBA00022544"/>
    </source>
</evidence>
<feature type="transmembrane region" description="Helical" evidence="8">
    <location>
        <begin position="281"/>
        <end position="302"/>
    </location>
</feature>
<gene>
    <name evidence="9" type="ORF">SAMN05660649_00640</name>
</gene>
<evidence type="ECO:0000256" key="7">
    <source>
        <dbReference type="ARBA" id="ARBA00023136"/>
    </source>
</evidence>
<dbReference type="Pfam" id="PF03845">
    <property type="entry name" value="Spore_permease"/>
    <property type="match status" value="1"/>
</dbReference>
<feature type="transmembrane region" description="Helical" evidence="8">
    <location>
        <begin position="314"/>
        <end position="336"/>
    </location>
</feature>
<feature type="transmembrane region" description="Helical" evidence="8">
    <location>
        <begin position="193"/>
        <end position="213"/>
    </location>
</feature>
<evidence type="ECO:0000256" key="3">
    <source>
        <dbReference type="ARBA" id="ARBA00022448"/>
    </source>
</evidence>
<dbReference type="RefSeq" id="WP_092468653.1">
    <property type="nucleotide sequence ID" value="NZ_FOOX01000002.1"/>
</dbReference>
<feature type="transmembrane region" description="Helical" evidence="8">
    <location>
        <begin position="12"/>
        <end position="34"/>
    </location>
</feature>
<keyword evidence="3" id="KW-0813">Transport</keyword>
<dbReference type="EMBL" id="FOOX01000002">
    <property type="protein sequence ID" value="SFG09143.1"/>
    <property type="molecule type" value="Genomic_DNA"/>
</dbReference>
<feature type="transmembrane region" description="Helical" evidence="8">
    <location>
        <begin position="126"/>
        <end position="148"/>
    </location>
</feature>
<dbReference type="OrthoDB" id="1675410at2"/>
<reference evidence="10" key="1">
    <citation type="submission" date="2016-10" db="EMBL/GenBank/DDBJ databases">
        <authorList>
            <person name="Varghese N."/>
            <person name="Submissions S."/>
        </authorList>
    </citation>
    <scope>NUCLEOTIDE SEQUENCE [LARGE SCALE GENOMIC DNA]</scope>
    <source>
        <strain evidence="10">DSM 17038</strain>
    </source>
</reference>
<dbReference type="NCBIfam" id="TIGR00912">
    <property type="entry name" value="2A0309"/>
    <property type="match status" value="1"/>
</dbReference>
<evidence type="ECO:0000256" key="2">
    <source>
        <dbReference type="ARBA" id="ARBA00007998"/>
    </source>
</evidence>
<keyword evidence="5 8" id="KW-0812">Transmembrane</keyword>
<feature type="transmembrane region" description="Helical" evidence="8">
    <location>
        <begin position="46"/>
        <end position="67"/>
    </location>
</feature>
<evidence type="ECO:0000256" key="8">
    <source>
        <dbReference type="SAM" id="Phobius"/>
    </source>
</evidence>
<dbReference type="Gene3D" id="1.20.1740.10">
    <property type="entry name" value="Amino acid/polyamine transporter I"/>
    <property type="match status" value="1"/>
</dbReference>
<evidence type="ECO:0000313" key="9">
    <source>
        <dbReference type="EMBL" id="SFG09143.1"/>
    </source>
</evidence>
<protein>
    <submittedName>
        <fullName evidence="9">Spore germination protein</fullName>
    </submittedName>
</protein>
<proteinExistence type="inferred from homology"/>
<keyword evidence="6 8" id="KW-1133">Transmembrane helix</keyword>
<keyword evidence="10" id="KW-1185">Reference proteome</keyword>
<accession>A0A1I2P0H0</accession>
<organism evidence="9 10">
    <name type="scientific">Desulfotruncus arcticus DSM 17038</name>
    <dbReference type="NCBI Taxonomy" id="1121424"/>
    <lineage>
        <taxon>Bacteria</taxon>
        <taxon>Bacillati</taxon>
        <taxon>Bacillota</taxon>
        <taxon>Clostridia</taxon>
        <taxon>Eubacteriales</taxon>
        <taxon>Desulfallaceae</taxon>
        <taxon>Desulfotruncus</taxon>
    </lineage>
</organism>
<dbReference type="STRING" id="341036.SAMN05660649_00640"/>